<keyword evidence="3 7" id="KW-0064">Aspartyl protease</keyword>
<dbReference type="Pfam" id="PF00026">
    <property type="entry name" value="Asp"/>
    <property type="match status" value="1"/>
</dbReference>
<protein>
    <recommendedName>
        <fullName evidence="9">Peptidase A1 domain-containing protein</fullName>
    </recommendedName>
</protein>
<dbReference type="InterPro" id="IPR021109">
    <property type="entry name" value="Peptidase_aspartic_dom_sf"/>
</dbReference>
<evidence type="ECO:0000256" key="4">
    <source>
        <dbReference type="ARBA" id="ARBA00022801"/>
    </source>
</evidence>
<evidence type="ECO:0000313" key="10">
    <source>
        <dbReference type="EMBL" id="KAL0111576.1"/>
    </source>
</evidence>
<feature type="disulfide bond" evidence="6">
    <location>
        <begin position="256"/>
        <end position="260"/>
    </location>
</feature>
<evidence type="ECO:0000256" key="5">
    <source>
        <dbReference type="PIRSR" id="PIRSR601461-1"/>
    </source>
</evidence>
<feature type="active site" evidence="5">
    <location>
        <position position="265"/>
    </location>
</feature>
<dbReference type="PROSITE" id="PS51767">
    <property type="entry name" value="PEPTIDASE_A1"/>
    <property type="match status" value="1"/>
</dbReference>
<evidence type="ECO:0000256" key="6">
    <source>
        <dbReference type="PIRSR" id="PIRSR601461-2"/>
    </source>
</evidence>
<evidence type="ECO:0000256" key="7">
    <source>
        <dbReference type="RuleBase" id="RU000454"/>
    </source>
</evidence>
<feature type="chain" id="PRO_5043867462" description="Peptidase A1 domain-containing protein" evidence="8">
    <location>
        <begin position="17"/>
        <end position="386"/>
    </location>
</feature>
<keyword evidence="8" id="KW-0732">Signal</keyword>
<dbReference type="PANTHER" id="PTHR47966:SF51">
    <property type="entry name" value="BETA-SITE APP-CLEAVING ENZYME, ISOFORM A-RELATED"/>
    <property type="match status" value="1"/>
</dbReference>
<gene>
    <name evidence="10" type="ORF">PUN28_013043</name>
</gene>
<comment type="caution">
    <text evidence="10">The sequence shown here is derived from an EMBL/GenBank/DDBJ whole genome shotgun (WGS) entry which is preliminary data.</text>
</comment>
<dbReference type="SUPFAM" id="SSF50630">
    <property type="entry name" value="Acid proteases"/>
    <property type="match status" value="1"/>
</dbReference>
<dbReference type="InterPro" id="IPR001969">
    <property type="entry name" value="Aspartic_peptidase_AS"/>
</dbReference>
<dbReference type="PROSITE" id="PS00141">
    <property type="entry name" value="ASP_PROTEASE"/>
    <property type="match status" value="1"/>
</dbReference>
<dbReference type="Proteomes" id="UP001430953">
    <property type="component" value="Unassembled WGS sequence"/>
</dbReference>
<keyword evidence="4 7" id="KW-0378">Hydrolase</keyword>
<feature type="domain" description="Peptidase A1" evidence="9">
    <location>
        <begin position="63"/>
        <end position="377"/>
    </location>
</feature>
<dbReference type="FunFam" id="2.40.70.10:FF:000115">
    <property type="entry name" value="Lysosomal aspartic protease"/>
    <property type="match status" value="1"/>
</dbReference>
<accession>A0AAW2F6C5</accession>
<evidence type="ECO:0000256" key="2">
    <source>
        <dbReference type="ARBA" id="ARBA00022670"/>
    </source>
</evidence>
<keyword evidence="11" id="KW-1185">Reference proteome</keyword>
<dbReference type="EMBL" id="JADYXP020000013">
    <property type="protein sequence ID" value="KAL0111576.1"/>
    <property type="molecule type" value="Genomic_DNA"/>
</dbReference>
<feature type="signal peptide" evidence="8">
    <location>
        <begin position="1"/>
        <end position="16"/>
    </location>
</feature>
<sequence length="386" mass="44295">MYRLFAVVINLLLINAELYRIPLYSMYMDQELSTGIETNTRQLRIFNNDLRRVRLFDFTDIQYYGYISIGTPPQKFKVLFDTGSQRLWVPSIHCDVKNSDCYSASNRYNGAMSSTYYPTNIPFHIQYMFQNVSGYLSIDVVNIAGLNIKYQLFGEAVNELGGIYSMVFDGILGMGNYPVQSANLKISAFNNMIMQGLISRPVFSFYLNRHFPTRNELILGGSDPTCYNGEFTYVNVTNKYWQIPMDKVQINDYVFCENGCQVIIDTGSTGIIGPSSDIAIIYKYIQKLLTNNFEKEGKVNCNYVSYLPDINFVLGGKTFTLTGADYTFEREIFNMTACYTTFTKHFLPDNSIWILGTVFISRYYTEFDMGNNRMGFASANKYISYS</sequence>
<proteinExistence type="inferred from homology"/>
<evidence type="ECO:0000256" key="3">
    <source>
        <dbReference type="ARBA" id="ARBA00022750"/>
    </source>
</evidence>
<organism evidence="10 11">
    <name type="scientific">Cardiocondyla obscurior</name>
    <dbReference type="NCBI Taxonomy" id="286306"/>
    <lineage>
        <taxon>Eukaryota</taxon>
        <taxon>Metazoa</taxon>
        <taxon>Ecdysozoa</taxon>
        <taxon>Arthropoda</taxon>
        <taxon>Hexapoda</taxon>
        <taxon>Insecta</taxon>
        <taxon>Pterygota</taxon>
        <taxon>Neoptera</taxon>
        <taxon>Endopterygota</taxon>
        <taxon>Hymenoptera</taxon>
        <taxon>Apocrita</taxon>
        <taxon>Aculeata</taxon>
        <taxon>Formicoidea</taxon>
        <taxon>Formicidae</taxon>
        <taxon>Myrmicinae</taxon>
        <taxon>Cardiocondyla</taxon>
    </lineage>
</organism>
<name>A0AAW2F6C5_9HYME</name>
<dbReference type="AlphaFoldDB" id="A0AAW2F6C5"/>
<evidence type="ECO:0000259" key="9">
    <source>
        <dbReference type="PROSITE" id="PS51767"/>
    </source>
</evidence>
<feature type="active site" evidence="5">
    <location>
        <position position="81"/>
    </location>
</feature>
<evidence type="ECO:0000256" key="8">
    <source>
        <dbReference type="SAM" id="SignalP"/>
    </source>
</evidence>
<evidence type="ECO:0000256" key="1">
    <source>
        <dbReference type="ARBA" id="ARBA00007447"/>
    </source>
</evidence>
<dbReference type="InterPro" id="IPR001461">
    <property type="entry name" value="Aspartic_peptidase_A1"/>
</dbReference>
<reference evidence="10 11" key="1">
    <citation type="submission" date="2023-03" db="EMBL/GenBank/DDBJ databases">
        <title>High recombination rates correlate with genetic variation in Cardiocondyla obscurior ants.</title>
        <authorList>
            <person name="Errbii M."/>
        </authorList>
    </citation>
    <scope>NUCLEOTIDE SEQUENCE [LARGE SCALE GENOMIC DNA]</scope>
    <source>
        <strain evidence="10">Alpha-2009</strain>
        <tissue evidence="10">Whole body</tissue>
    </source>
</reference>
<dbReference type="GO" id="GO:0004190">
    <property type="term" value="F:aspartic-type endopeptidase activity"/>
    <property type="evidence" value="ECO:0007669"/>
    <property type="project" value="UniProtKB-KW"/>
</dbReference>
<dbReference type="InterPro" id="IPR033121">
    <property type="entry name" value="PEPTIDASE_A1"/>
</dbReference>
<keyword evidence="6" id="KW-1015">Disulfide bond</keyword>
<dbReference type="PRINTS" id="PR00792">
    <property type="entry name" value="PEPSIN"/>
</dbReference>
<keyword evidence="2 7" id="KW-0645">Protease</keyword>
<dbReference type="Gene3D" id="2.40.70.10">
    <property type="entry name" value="Acid Proteases"/>
    <property type="match status" value="2"/>
</dbReference>
<comment type="similarity">
    <text evidence="1 7">Belongs to the peptidase A1 family.</text>
</comment>
<dbReference type="PANTHER" id="PTHR47966">
    <property type="entry name" value="BETA-SITE APP-CLEAVING ENZYME, ISOFORM A-RELATED"/>
    <property type="match status" value="1"/>
</dbReference>
<evidence type="ECO:0000313" key="11">
    <source>
        <dbReference type="Proteomes" id="UP001430953"/>
    </source>
</evidence>
<dbReference type="GO" id="GO:0006508">
    <property type="term" value="P:proteolysis"/>
    <property type="evidence" value="ECO:0007669"/>
    <property type="project" value="UniProtKB-KW"/>
</dbReference>
<dbReference type="Gene3D" id="2.60.40.1960">
    <property type="match status" value="1"/>
</dbReference>